<evidence type="ECO:0000256" key="13">
    <source>
        <dbReference type="SAM" id="MobiDB-lite"/>
    </source>
</evidence>
<evidence type="ECO:0000313" key="15">
    <source>
        <dbReference type="EMBL" id="PLW20034.1"/>
    </source>
</evidence>
<comment type="cofactor">
    <cofactor evidence="12">
        <name>Mg(2+)</name>
        <dbReference type="ChEBI" id="CHEBI:18420"/>
    </cofactor>
</comment>
<keyword evidence="9 12" id="KW-0234">DNA repair</keyword>
<dbReference type="GO" id="GO:0005524">
    <property type="term" value="F:ATP binding"/>
    <property type="evidence" value="ECO:0007669"/>
    <property type="project" value="UniProtKB-UniRule"/>
</dbReference>
<keyword evidence="2 12" id="KW-0227">DNA damage</keyword>
<evidence type="ECO:0000259" key="14">
    <source>
        <dbReference type="SMART" id="SM00382"/>
    </source>
</evidence>
<sequence length="616" mass="68913">MAVKQKWYAVRVGRDGPGIYDNWKETERAVKNFPKAQHKSFPTREQAQKYLDDHIPTKDTKVPEAEVLKRIHQHAHGTEEQPPMKKKRELSPSPSSQETTASTCKPTIYSPIPPPLSSETKQRLTSQPSSSGNKPSLPSAATAAAAPRPPPKSRQPDFSGLSADQARVFQRVLAGGSVFFTGSAGTGKSHLLRRMIDHYRNNTRKDVHVTASTGIAASLIKGTTLHSFVGLGLANEAEDTLYWKIIRQETVRKRWAEAELLIIDEVSMIEGQFFDKLNRLAKRVRCCAEPFGGIQLILTGDFLQLPPVAKSGPDARRVQYLFQSESWDECVAEIVVLKHVFRQSDPTFVDLLNELRMGVVSKETEKIMAAKKEEVKYNDEILPTELYPRKEDVAKANLTHLEKLEFPEVTFFARDARSPQCTTSKSEASRTLDKNTLAPHTLVLKEGAQVMLIKNFNKHKLVNGSIGIVTGFYVQEGEEGTAGGDQPNPCRLTTTRPFNNQGSAQKFWPKVRFPGGKTVLLEPKEFEYQNSKGEELATRHQVPLILAWALSIHKSQGQSLDRVKIDLARAFEAGQVYVALSRATSLHRLQVLGFHRSRVLVNKVVLEWAKDKSILN</sequence>
<keyword evidence="10 12" id="KW-0413">Isomerase</keyword>
<gene>
    <name evidence="12" type="primary">PIF1</name>
    <name evidence="16" type="ORF">PCASD_02974</name>
    <name evidence="15" type="ORF">PCASD_13267</name>
</gene>
<dbReference type="InterPro" id="IPR048293">
    <property type="entry name" value="PIF1_RRM3_pfh1"/>
</dbReference>
<feature type="compositionally biased region" description="Polar residues" evidence="13">
    <location>
        <begin position="92"/>
        <end position="105"/>
    </location>
</feature>
<dbReference type="AlphaFoldDB" id="A0A2N5T3K1"/>
<evidence type="ECO:0000256" key="6">
    <source>
        <dbReference type="ARBA" id="ARBA00023125"/>
    </source>
</evidence>
<feature type="domain" description="AAA+ ATPase" evidence="14">
    <location>
        <begin position="174"/>
        <end position="325"/>
    </location>
</feature>
<evidence type="ECO:0000256" key="12">
    <source>
        <dbReference type="HAMAP-Rule" id="MF_03176"/>
    </source>
</evidence>
<evidence type="ECO:0000256" key="11">
    <source>
        <dbReference type="ARBA" id="ARBA00023242"/>
    </source>
</evidence>
<dbReference type="GO" id="GO:0005634">
    <property type="term" value="C:nucleus"/>
    <property type="evidence" value="ECO:0007669"/>
    <property type="project" value="UniProtKB-SubCell"/>
</dbReference>
<dbReference type="EMBL" id="PGCI01000705">
    <property type="protein sequence ID" value="PLW20034.1"/>
    <property type="molecule type" value="Genomic_DNA"/>
</dbReference>
<comment type="caution">
    <text evidence="15">The sequence shown here is derived from an EMBL/GenBank/DDBJ whole genome shotgun (WGS) entry which is preliminary data.</text>
</comment>
<keyword evidence="4 12" id="KW-0347">Helicase</keyword>
<feature type="DNA-binding region" evidence="12">
    <location>
        <begin position="575"/>
        <end position="594"/>
    </location>
</feature>
<dbReference type="PANTHER" id="PTHR47642">
    <property type="entry name" value="ATP-DEPENDENT DNA HELICASE"/>
    <property type="match status" value="1"/>
</dbReference>
<comment type="subunit">
    <text evidence="12">Monomer.</text>
</comment>
<dbReference type="Proteomes" id="UP000235392">
    <property type="component" value="Unassembled WGS sequence"/>
</dbReference>
<evidence type="ECO:0000256" key="2">
    <source>
        <dbReference type="ARBA" id="ARBA00022763"/>
    </source>
</evidence>
<dbReference type="SUPFAM" id="SSF55658">
    <property type="entry name" value="L9 N-domain-like"/>
    <property type="match status" value="1"/>
</dbReference>
<feature type="compositionally biased region" description="Low complexity" evidence="13">
    <location>
        <begin position="135"/>
        <end position="146"/>
    </location>
</feature>
<dbReference type="GO" id="GO:0005739">
    <property type="term" value="C:mitochondrion"/>
    <property type="evidence" value="ECO:0007669"/>
    <property type="project" value="UniProtKB-SubCell"/>
</dbReference>
<name>A0A2N5T3K1_9BASI</name>
<evidence type="ECO:0000256" key="10">
    <source>
        <dbReference type="ARBA" id="ARBA00023235"/>
    </source>
</evidence>
<evidence type="ECO:0000256" key="9">
    <source>
        <dbReference type="ARBA" id="ARBA00023204"/>
    </source>
</evidence>
<feature type="compositionally biased region" description="Basic and acidic residues" evidence="13">
    <location>
        <begin position="46"/>
        <end position="69"/>
    </location>
</feature>
<dbReference type="InterPro" id="IPR003593">
    <property type="entry name" value="AAA+_ATPase"/>
</dbReference>
<dbReference type="Gene3D" id="3.40.50.300">
    <property type="entry name" value="P-loop containing nucleotide triphosphate hydrolases"/>
    <property type="match status" value="2"/>
</dbReference>
<dbReference type="GO" id="GO:0043139">
    <property type="term" value="F:5'-3' DNA helicase activity"/>
    <property type="evidence" value="ECO:0007669"/>
    <property type="project" value="UniProtKB-UniRule"/>
</dbReference>
<comment type="similarity">
    <text evidence="12">Belongs to the helicase family. PIF1 subfamily.</text>
</comment>
<dbReference type="Pfam" id="PF21530">
    <property type="entry name" value="Pif1_2B_dom"/>
    <property type="match status" value="1"/>
</dbReference>
<protein>
    <recommendedName>
        <fullName evidence="12">ATP-dependent DNA helicase PIF1</fullName>
        <ecNumber evidence="12">5.6.2.3</ecNumber>
    </recommendedName>
    <alternativeName>
        <fullName evidence="12">DNA 5'-3' helicase PIF1</fullName>
    </alternativeName>
    <alternativeName>
        <fullName evidence="12">DNA repair and recombination helicase PIF1</fullName>
    </alternativeName>
</protein>
<keyword evidence="6 12" id="KW-0238">DNA-binding</keyword>
<dbReference type="EC" id="5.6.2.3" evidence="12"/>
<keyword evidence="7 12" id="KW-0496">Mitochondrion</keyword>
<proteinExistence type="inferred from homology"/>
<dbReference type="GO" id="GO:0016787">
    <property type="term" value="F:hydrolase activity"/>
    <property type="evidence" value="ECO:0007669"/>
    <property type="project" value="UniProtKB-KW"/>
</dbReference>
<feature type="region of interest" description="Disordered" evidence="13">
    <location>
        <begin position="31"/>
        <end position="160"/>
    </location>
</feature>
<evidence type="ECO:0000256" key="1">
    <source>
        <dbReference type="ARBA" id="ARBA00022741"/>
    </source>
</evidence>
<reference evidence="15 17" key="1">
    <citation type="submission" date="2017-11" db="EMBL/GenBank/DDBJ databases">
        <title>De novo assembly and phasing of dikaryotic genomes from two isolates of Puccinia coronata f. sp. avenae, the causal agent of oat crown rust.</title>
        <authorList>
            <person name="Miller M.E."/>
            <person name="Zhang Y."/>
            <person name="Omidvar V."/>
            <person name="Sperschneider J."/>
            <person name="Schwessinger B."/>
            <person name="Raley C."/>
            <person name="Palmer J.M."/>
            <person name="Garnica D."/>
            <person name="Upadhyaya N."/>
            <person name="Rathjen J."/>
            <person name="Taylor J.M."/>
            <person name="Park R.F."/>
            <person name="Dodds P.N."/>
            <person name="Hirsch C.D."/>
            <person name="Kianian S.F."/>
            <person name="Figueroa M."/>
        </authorList>
    </citation>
    <scope>NUCLEOTIDE SEQUENCE [LARGE SCALE GENOMIC DNA]</scope>
    <source>
        <strain evidence="15">12SD80</strain>
    </source>
</reference>
<dbReference type="GO" id="GO:0003677">
    <property type="term" value="F:DNA binding"/>
    <property type="evidence" value="ECO:0007669"/>
    <property type="project" value="UniProtKB-KW"/>
</dbReference>
<dbReference type="HAMAP" id="MF_03176">
    <property type="entry name" value="PIF1"/>
    <property type="match status" value="1"/>
</dbReference>
<keyword evidence="8 12" id="KW-0233">DNA recombination</keyword>
<dbReference type="EMBL" id="PGCI01000018">
    <property type="protein sequence ID" value="PLW49128.1"/>
    <property type="molecule type" value="Genomic_DNA"/>
</dbReference>
<dbReference type="InterPro" id="IPR009027">
    <property type="entry name" value="Ribosomal_bL9/RNase_H1_N"/>
</dbReference>
<accession>A0A2N5T3K1</accession>
<dbReference type="SUPFAM" id="SSF52540">
    <property type="entry name" value="P-loop containing nucleoside triphosphate hydrolases"/>
    <property type="match status" value="2"/>
</dbReference>
<comment type="subcellular location">
    <subcellularLocation>
        <location evidence="12">Nucleus</location>
    </subcellularLocation>
    <subcellularLocation>
        <location evidence="12">Mitochondrion</location>
    </subcellularLocation>
</comment>
<dbReference type="GO" id="GO:0000723">
    <property type="term" value="P:telomere maintenance"/>
    <property type="evidence" value="ECO:0007669"/>
    <property type="project" value="InterPro"/>
</dbReference>
<dbReference type="InterPro" id="IPR049163">
    <property type="entry name" value="Pif1-like_2B_dom"/>
</dbReference>
<dbReference type="Pfam" id="PF05970">
    <property type="entry name" value="PIF1"/>
    <property type="match status" value="1"/>
</dbReference>
<evidence type="ECO:0000313" key="17">
    <source>
        <dbReference type="Proteomes" id="UP000235392"/>
    </source>
</evidence>
<dbReference type="CDD" id="cd18037">
    <property type="entry name" value="DEXSc_Pif1_like"/>
    <property type="match status" value="1"/>
</dbReference>
<dbReference type="CDD" id="cd18809">
    <property type="entry name" value="SF1_C_RecD"/>
    <property type="match status" value="1"/>
</dbReference>
<keyword evidence="1 12" id="KW-0547">Nucleotide-binding</keyword>
<dbReference type="GO" id="GO:0006310">
    <property type="term" value="P:DNA recombination"/>
    <property type="evidence" value="ECO:0007669"/>
    <property type="project" value="UniProtKB-UniRule"/>
</dbReference>
<dbReference type="PANTHER" id="PTHR47642:SF7">
    <property type="entry name" value="ATP-DEPENDENT DNA HELICASE PIF1"/>
    <property type="match status" value="1"/>
</dbReference>
<feature type="binding site" evidence="12">
    <location>
        <begin position="182"/>
        <end position="189"/>
    </location>
    <ligand>
        <name>ATP</name>
        <dbReference type="ChEBI" id="CHEBI:30616"/>
    </ligand>
</feature>
<dbReference type="SMART" id="SM00382">
    <property type="entry name" value="AAA"/>
    <property type="match status" value="1"/>
</dbReference>
<evidence type="ECO:0000256" key="4">
    <source>
        <dbReference type="ARBA" id="ARBA00022806"/>
    </source>
</evidence>
<dbReference type="GO" id="GO:0006281">
    <property type="term" value="P:DNA repair"/>
    <property type="evidence" value="ECO:0007669"/>
    <property type="project" value="UniProtKB-UniRule"/>
</dbReference>
<evidence type="ECO:0000313" key="16">
    <source>
        <dbReference type="EMBL" id="PLW49128.1"/>
    </source>
</evidence>
<keyword evidence="5 12" id="KW-0067">ATP-binding</keyword>
<dbReference type="InterPro" id="IPR010285">
    <property type="entry name" value="DNA_helicase_pif1-like_DEAD"/>
</dbReference>
<evidence type="ECO:0000256" key="7">
    <source>
        <dbReference type="ARBA" id="ARBA00023128"/>
    </source>
</evidence>
<feature type="compositionally biased region" description="Polar residues" evidence="13">
    <location>
        <begin position="117"/>
        <end position="134"/>
    </location>
</feature>
<evidence type="ECO:0000256" key="3">
    <source>
        <dbReference type="ARBA" id="ARBA00022801"/>
    </source>
</evidence>
<dbReference type="Pfam" id="PF01693">
    <property type="entry name" value="Cauli_VI"/>
    <property type="match status" value="1"/>
</dbReference>
<dbReference type="InterPro" id="IPR011320">
    <property type="entry name" value="RNase_H1_N"/>
</dbReference>
<dbReference type="Gene3D" id="3.40.970.10">
    <property type="entry name" value="Ribonuclease H1, N-terminal domain"/>
    <property type="match status" value="1"/>
</dbReference>
<dbReference type="InterPro" id="IPR037056">
    <property type="entry name" value="RNase_H1_N_sf"/>
</dbReference>
<organism evidence="15 17">
    <name type="scientific">Puccinia coronata f. sp. avenae</name>
    <dbReference type="NCBI Taxonomy" id="200324"/>
    <lineage>
        <taxon>Eukaryota</taxon>
        <taxon>Fungi</taxon>
        <taxon>Dikarya</taxon>
        <taxon>Basidiomycota</taxon>
        <taxon>Pucciniomycotina</taxon>
        <taxon>Pucciniomycetes</taxon>
        <taxon>Pucciniales</taxon>
        <taxon>Pucciniaceae</taxon>
        <taxon>Puccinia</taxon>
    </lineage>
</organism>
<evidence type="ECO:0000256" key="5">
    <source>
        <dbReference type="ARBA" id="ARBA00022840"/>
    </source>
</evidence>
<keyword evidence="11 12" id="KW-0539">Nucleus</keyword>
<evidence type="ECO:0000256" key="8">
    <source>
        <dbReference type="ARBA" id="ARBA00023172"/>
    </source>
</evidence>
<dbReference type="InterPro" id="IPR027417">
    <property type="entry name" value="P-loop_NTPase"/>
</dbReference>
<comment type="function">
    <text evidence="12">DNA-dependent ATPase and 5'-3' DNA helicase required for the maintenance of both mitochondrial and nuclear genome stability.</text>
</comment>
<comment type="catalytic activity">
    <reaction evidence="12">
        <text>ATP + H2O = ADP + phosphate + H(+)</text>
        <dbReference type="Rhea" id="RHEA:13065"/>
        <dbReference type="ChEBI" id="CHEBI:15377"/>
        <dbReference type="ChEBI" id="CHEBI:15378"/>
        <dbReference type="ChEBI" id="CHEBI:30616"/>
        <dbReference type="ChEBI" id="CHEBI:43474"/>
        <dbReference type="ChEBI" id="CHEBI:456216"/>
        <dbReference type="EC" id="5.6.2.3"/>
    </reaction>
</comment>
<keyword evidence="3 12" id="KW-0378">Hydrolase</keyword>
<dbReference type="InterPro" id="IPR051055">
    <property type="entry name" value="PIF1_helicase"/>
</dbReference>